<dbReference type="GO" id="GO:0005634">
    <property type="term" value="C:nucleus"/>
    <property type="evidence" value="ECO:0007669"/>
    <property type="project" value="UniProtKB-SubCell"/>
</dbReference>
<evidence type="ECO:0000256" key="3">
    <source>
        <dbReference type="RuleBase" id="RU004019"/>
    </source>
</evidence>
<feature type="compositionally biased region" description="Low complexity" evidence="4">
    <location>
        <begin position="56"/>
        <end position="70"/>
    </location>
</feature>
<keyword evidence="2 3" id="KW-0238">DNA-binding</keyword>
<gene>
    <name evidence="6" type="ORF">BIW11_03329</name>
</gene>
<dbReference type="GO" id="GO:0000981">
    <property type="term" value="F:DNA-binding transcription factor activity, RNA polymerase II-specific"/>
    <property type="evidence" value="ECO:0007669"/>
    <property type="project" value="TreeGrafter"/>
</dbReference>
<dbReference type="GO" id="GO:0030154">
    <property type="term" value="P:cell differentiation"/>
    <property type="evidence" value="ECO:0007669"/>
    <property type="project" value="TreeGrafter"/>
</dbReference>
<dbReference type="PROSITE" id="PS00345">
    <property type="entry name" value="ETS_DOMAIN_1"/>
    <property type="match status" value="1"/>
</dbReference>
<accession>A0A1V9XND9</accession>
<comment type="similarity">
    <text evidence="1 3">Belongs to the ETS family.</text>
</comment>
<evidence type="ECO:0000313" key="7">
    <source>
        <dbReference type="Proteomes" id="UP000192247"/>
    </source>
</evidence>
<dbReference type="InterPro" id="IPR036388">
    <property type="entry name" value="WH-like_DNA-bd_sf"/>
</dbReference>
<comment type="subcellular location">
    <subcellularLocation>
        <location evidence="3">Nucleus</location>
    </subcellularLocation>
</comment>
<dbReference type="Gene3D" id="1.10.10.10">
    <property type="entry name" value="Winged helix-like DNA-binding domain superfamily/Winged helix DNA-binding domain"/>
    <property type="match status" value="1"/>
</dbReference>
<dbReference type="OrthoDB" id="10067219at2759"/>
<evidence type="ECO:0000259" key="5">
    <source>
        <dbReference type="PROSITE" id="PS50061"/>
    </source>
</evidence>
<dbReference type="Proteomes" id="UP000192247">
    <property type="component" value="Unassembled WGS sequence"/>
</dbReference>
<evidence type="ECO:0000256" key="4">
    <source>
        <dbReference type="SAM" id="MobiDB-lite"/>
    </source>
</evidence>
<feature type="compositionally biased region" description="Polar residues" evidence="4">
    <location>
        <begin position="1"/>
        <end position="46"/>
    </location>
</feature>
<sequence>VNASQLTGHHQAAPTSPQNGGAVPQSLQALHQNRAGSTSPPSNWAGQNCLAPQQPPQQQHSPPQTSITPTGTPNPQRFLAAMLAGNGPVQLWQFLLELLTDKTCQNLISWTGNEWEFKLTDPDEVARLWGNRKNKPKMNYEKLSRGLRYYYDKNIIHKTSGKRYVYRFVCDLHSILGISPEDLYAAVDLKRDVKKEEEQSLLTITQC</sequence>
<dbReference type="InterPro" id="IPR036390">
    <property type="entry name" value="WH_DNA-bd_sf"/>
</dbReference>
<feature type="non-terminal residue" evidence="6">
    <location>
        <position position="1"/>
    </location>
</feature>
<evidence type="ECO:0000313" key="6">
    <source>
        <dbReference type="EMBL" id="OQR74971.1"/>
    </source>
</evidence>
<dbReference type="PRINTS" id="PR00454">
    <property type="entry name" value="ETSDOMAIN"/>
</dbReference>
<dbReference type="InterPro" id="IPR000418">
    <property type="entry name" value="Ets_dom"/>
</dbReference>
<dbReference type="Pfam" id="PF00178">
    <property type="entry name" value="Ets"/>
    <property type="match status" value="1"/>
</dbReference>
<proteinExistence type="inferred from homology"/>
<dbReference type="EMBL" id="MNPL01007073">
    <property type="protein sequence ID" value="OQR74971.1"/>
    <property type="molecule type" value="Genomic_DNA"/>
</dbReference>
<dbReference type="PROSITE" id="PS00346">
    <property type="entry name" value="ETS_DOMAIN_2"/>
    <property type="match status" value="1"/>
</dbReference>
<dbReference type="STRING" id="418985.A0A1V9XND9"/>
<organism evidence="6 7">
    <name type="scientific">Tropilaelaps mercedesae</name>
    <dbReference type="NCBI Taxonomy" id="418985"/>
    <lineage>
        <taxon>Eukaryota</taxon>
        <taxon>Metazoa</taxon>
        <taxon>Ecdysozoa</taxon>
        <taxon>Arthropoda</taxon>
        <taxon>Chelicerata</taxon>
        <taxon>Arachnida</taxon>
        <taxon>Acari</taxon>
        <taxon>Parasitiformes</taxon>
        <taxon>Mesostigmata</taxon>
        <taxon>Gamasina</taxon>
        <taxon>Dermanyssoidea</taxon>
        <taxon>Laelapidae</taxon>
        <taxon>Tropilaelaps</taxon>
    </lineage>
</organism>
<dbReference type="FunFam" id="1.10.10.10:FF:001050">
    <property type="entry name" value="Predicted protein"/>
    <property type="match status" value="1"/>
</dbReference>
<dbReference type="SUPFAM" id="SSF46785">
    <property type="entry name" value="Winged helix' DNA-binding domain"/>
    <property type="match status" value="1"/>
</dbReference>
<evidence type="ECO:0000256" key="2">
    <source>
        <dbReference type="ARBA" id="ARBA00023125"/>
    </source>
</evidence>
<dbReference type="PANTHER" id="PTHR11849:SF289">
    <property type="entry name" value="ETS-LIKE PROTEIN POINTED"/>
    <property type="match status" value="1"/>
</dbReference>
<reference evidence="6 7" key="1">
    <citation type="journal article" date="2017" name="Gigascience">
        <title>Draft genome of the honey bee ectoparasitic mite, Tropilaelaps mercedesae, is shaped by the parasitic life history.</title>
        <authorList>
            <person name="Dong X."/>
            <person name="Armstrong S.D."/>
            <person name="Xia D."/>
            <person name="Makepeace B.L."/>
            <person name="Darby A.C."/>
            <person name="Kadowaki T."/>
        </authorList>
    </citation>
    <scope>NUCLEOTIDE SEQUENCE [LARGE SCALE GENOMIC DNA]</scope>
    <source>
        <strain evidence="6">Wuxi-XJTLU</strain>
    </source>
</reference>
<protein>
    <submittedName>
        <fullName evidence="6">Protein C-ets-1-like</fullName>
    </submittedName>
</protein>
<dbReference type="InterPro" id="IPR046328">
    <property type="entry name" value="ETS_fam"/>
</dbReference>
<dbReference type="GO" id="GO:0043565">
    <property type="term" value="F:sequence-specific DNA binding"/>
    <property type="evidence" value="ECO:0007669"/>
    <property type="project" value="InterPro"/>
</dbReference>
<name>A0A1V9XND9_9ACAR</name>
<evidence type="ECO:0000256" key="1">
    <source>
        <dbReference type="ARBA" id="ARBA00005562"/>
    </source>
</evidence>
<comment type="caution">
    <text evidence="6">The sequence shown here is derived from an EMBL/GenBank/DDBJ whole genome shotgun (WGS) entry which is preliminary data.</text>
</comment>
<feature type="region of interest" description="Disordered" evidence="4">
    <location>
        <begin position="1"/>
        <end position="76"/>
    </location>
</feature>
<dbReference type="SMART" id="SM00413">
    <property type="entry name" value="ETS"/>
    <property type="match status" value="1"/>
</dbReference>
<dbReference type="InParanoid" id="A0A1V9XND9"/>
<dbReference type="AlphaFoldDB" id="A0A1V9XND9"/>
<dbReference type="PROSITE" id="PS50061">
    <property type="entry name" value="ETS_DOMAIN_3"/>
    <property type="match status" value="1"/>
</dbReference>
<feature type="domain" description="ETS" evidence="5">
    <location>
        <begin position="89"/>
        <end position="169"/>
    </location>
</feature>
<keyword evidence="7" id="KW-1185">Reference proteome</keyword>
<keyword evidence="3" id="KW-0539">Nucleus</keyword>
<dbReference type="PANTHER" id="PTHR11849">
    <property type="entry name" value="ETS"/>
    <property type="match status" value="1"/>
</dbReference>